<feature type="domain" description="Histidine kinase/HSP90-like ATPase" evidence="1">
    <location>
        <begin position="53"/>
        <end position="140"/>
    </location>
</feature>
<sequence>MSDQLHLTYNISPDDFTRAGEASSDVKGKLKQMGVSPEAVRKVAIAMYEGEINMVIHANGGTINIIVSPDEVKMILEDEGPGIADIELAMQAGYSTAPDKVRSLGFGAGMGLPNMKKYSDQMKIQTELGVGTTVTMTVKL</sequence>
<protein>
    <submittedName>
        <fullName evidence="2">Anti-sigma regulatory factor (Ser/Thr protein kinase)</fullName>
    </submittedName>
</protein>
<dbReference type="Proteomes" id="UP000273083">
    <property type="component" value="Unassembled WGS sequence"/>
</dbReference>
<evidence type="ECO:0000313" key="3">
    <source>
        <dbReference type="Proteomes" id="UP000273083"/>
    </source>
</evidence>
<dbReference type="AlphaFoldDB" id="A0A3N1XZB2"/>
<dbReference type="InterPro" id="IPR036890">
    <property type="entry name" value="HATPase_C_sf"/>
</dbReference>
<dbReference type="EMBL" id="RJVG01000001">
    <property type="protein sequence ID" value="ROR31930.1"/>
    <property type="molecule type" value="Genomic_DNA"/>
</dbReference>
<reference evidence="2 3" key="1">
    <citation type="submission" date="2018-11" db="EMBL/GenBank/DDBJ databases">
        <title>Genomic Encyclopedia of Type Strains, Phase IV (KMG-IV): sequencing the most valuable type-strain genomes for metagenomic binning, comparative biology and taxonomic classification.</title>
        <authorList>
            <person name="Goeker M."/>
        </authorList>
    </citation>
    <scope>NUCLEOTIDE SEQUENCE [LARGE SCALE GENOMIC DNA]</scope>
    <source>
        <strain evidence="2 3">DSM 26537</strain>
    </source>
</reference>
<organism evidence="2 3">
    <name type="scientific">Mobilisporobacter senegalensis</name>
    <dbReference type="NCBI Taxonomy" id="1329262"/>
    <lineage>
        <taxon>Bacteria</taxon>
        <taxon>Bacillati</taxon>
        <taxon>Bacillota</taxon>
        <taxon>Clostridia</taxon>
        <taxon>Lachnospirales</taxon>
        <taxon>Lachnospiraceae</taxon>
        <taxon>Mobilisporobacter</taxon>
    </lineage>
</organism>
<dbReference type="InterPro" id="IPR003594">
    <property type="entry name" value="HATPase_dom"/>
</dbReference>
<gene>
    <name evidence="2" type="ORF">EDD66_101551</name>
</gene>
<dbReference type="SUPFAM" id="SSF55874">
    <property type="entry name" value="ATPase domain of HSP90 chaperone/DNA topoisomerase II/histidine kinase"/>
    <property type="match status" value="1"/>
</dbReference>
<comment type="caution">
    <text evidence="2">The sequence shown here is derived from an EMBL/GenBank/DDBJ whole genome shotgun (WGS) entry which is preliminary data.</text>
</comment>
<evidence type="ECO:0000313" key="2">
    <source>
        <dbReference type="EMBL" id="ROR31930.1"/>
    </source>
</evidence>
<dbReference type="Pfam" id="PF02518">
    <property type="entry name" value="HATPase_c"/>
    <property type="match status" value="1"/>
</dbReference>
<dbReference type="OrthoDB" id="9797578at2"/>
<accession>A0A3N1XZB2</accession>
<evidence type="ECO:0000259" key="1">
    <source>
        <dbReference type="Pfam" id="PF02518"/>
    </source>
</evidence>
<dbReference type="RefSeq" id="WP_123608012.1">
    <property type="nucleotide sequence ID" value="NZ_RJVG01000001.1"/>
</dbReference>
<keyword evidence="3" id="KW-1185">Reference proteome</keyword>
<proteinExistence type="predicted"/>
<name>A0A3N1XZB2_9FIRM</name>
<dbReference type="Gene3D" id="3.30.565.10">
    <property type="entry name" value="Histidine kinase-like ATPase, C-terminal domain"/>
    <property type="match status" value="1"/>
</dbReference>